<name>A0A0C5VHL2_9GAMM</name>
<keyword evidence="2" id="KW-1185">Reference proteome</keyword>
<evidence type="ECO:0000313" key="2">
    <source>
        <dbReference type="Proteomes" id="UP000032266"/>
    </source>
</evidence>
<proteinExistence type="predicted"/>
<accession>A0A0C5VHL2</accession>
<dbReference type="HOGENOM" id="CLU_3216894_0_0_6"/>
<dbReference type="Proteomes" id="UP000032266">
    <property type="component" value="Chromosome"/>
</dbReference>
<gene>
    <name evidence="1" type="ORF">YC6258_02119</name>
</gene>
<protein>
    <submittedName>
        <fullName evidence="1">Uncharacterized protein</fullName>
    </submittedName>
</protein>
<dbReference type="AlphaFoldDB" id="A0A0C5VHL2"/>
<sequence length="44" mass="5022">MMALVLFEESVPKGAQIPQQFETFRSLPENRIVLAPFFCIQPVV</sequence>
<reference evidence="1 2" key="1">
    <citation type="submission" date="2014-01" db="EMBL/GenBank/DDBJ databases">
        <title>Full genme sequencing of cellulolytic bacterium Gynuella sunshinyii YC6258T gen. nov., sp. nov.</title>
        <authorList>
            <person name="Khan H."/>
            <person name="Chung E.J."/>
            <person name="Chung Y.R."/>
        </authorList>
    </citation>
    <scope>NUCLEOTIDE SEQUENCE [LARGE SCALE GENOMIC DNA]</scope>
    <source>
        <strain evidence="1 2">YC6258</strain>
    </source>
</reference>
<dbReference type="EMBL" id="CP007142">
    <property type="protein sequence ID" value="AJQ94157.1"/>
    <property type="molecule type" value="Genomic_DNA"/>
</dbReference>
<evidence type="ECO:0000313" key="1">
    <source>
        <dbReference type="EMBL" id="AJQ94157.1"/>
    </source>
</evidence>
<dbReference type="KEGG" id="gsn:YC6258_02119"/>
<organism evidence="1 2">
    <name type="scientific">Gynuella sunshinyii YC6258</name>
    <dbReference type="NCBI Taxonomy" id="1445510"/>
    <lineage>
        <taxon>Bacteria</taxon>
        <taxon>Pseudomonadati</taxon>
        <taxon>Pseudomonadota</taxon>
        <taxon>Gammaproteobacteria</taxon>
        <taxon>Oceanospirillales</taxon>
        <taxon>Saccharospirillaceae</taxon>
        <taxon>Gynuella</taxon>
    </lineage>
</organism>